<gene>
    <name evidence="2" type="ORF">QLQ12_43180</name>
</gene>
<evidence type="ECO:0008006" key="4">
    <source>
        <dbReference type="Google" id="ProtNLM"/>
    </source>
</evidence>
<accession>A0ABT6X070</accession>
<comment type="caution">
    <text evidence="2">The sequence shown here is derived from an EMBL/GenBank/DDBJ whole genome shotgun (WGS) entry which is preliminary data.</text>
</comment>
<keyword evidence="1" id="KW-0732">Signal</keyword>
<evidence type="ECO:0000256" key="1">
    <source>
        <dbReference type="SAM" id="SignalP"/>
    </source>
</evidence>
<dbReference type="EMBL" id="JASCTH010000045">
    <property type="protein sequence ID" value="MDI6105407.1"/>
    <property type="molecule type" value="Genomic_DNA"/>
</dbReference>
<name>A0ABT6X070_9ACTN</name>
<sequence length="108" mass="11155">MKTLHRKAALLATSGALLTTALLGVGAPAAASPVTPFLDCTTTSGGSFPSYHGQGTCTGSGRWLLRVSCSFGFTYDSPPTLNFNNTQTVRYGACNWGVNSVQVIPLAG</sequence>
<evidence type="ECO:0000313" key="3">
    <source>
        <dbReference type="Proteomes" id="UP001241758"/>
    </source>
</evidence>
<protein>
    <recommendedName>
        <fullName evidence="4">Secreted protein</fullName>
    </recommendedName>
</protein>
<organism evidence="2 3">
    <name type="scientific">Actinoplanes sandaracinus</name>
    <dbReference type="NCBI Taxonomy" id="3045177"/>
    <lineage>
        <taxon>Bacteria</taxon>
        <taxon>Bacillati</taxon>
        <taxon>Actinomycetota</taxon>
        <taxon>Actinomycetes</taxon>
        <taxon>Micromonosporales</taxon>
        <taxon>Micromonosporaceae</taxon>
        <taxon>Actinoplanes</taxon>
    </lineage>
</organism>
<keyword evidence="3" id="KW-1185">Reference proteome</keyword>
<feature type="signal peptide" evidence="1">
    <location>
        <begin position="1"/>
        <end position="31"/>
    </location>
</feature>
<dbReference type="RefSeq" id="WP_282766874.1">
    <property type="nucleotide sequence ID" value="NZ_JASCTH010000045.1"/>
</dbReference>
<evidence type="ECO:0000313" key="2">
    <source>
        <dbReference type="EMBL" id="MDI6105407.1"/>
    </source>
</evidence>
<dbReference type="Proteomes" id="UP001241758">
    <property type="component" value="Unassembled WGS sequence"/>
</dbReference>
<reference evidence="2 3" key="1">
    <citation type="submission" date="2023-05" db="EMBL/GenBank/DDBJ databases">
        <title>Actinoplanes sp. NEAU-A12 genome sequencing.</title>
        <authorList>
            <person name="Wang Z.-S."/>
        </authorList>
    </citation>
    <scope>NUCLEOTIDE SEQUENCE [LARGE SCALE GENOMIC DNA]</scope>
    <source>
        <strain evidence="2 3">NEAU-A12</strain>
    </source>
</reference>
<feature type="chain" id="PRO_5045408147" description="Secreted protein" evidence="1">
    <location>
        <begin position="32"/>
        <end position="108"/>
    </location>
</feature>
<proteinExistence type="predicted"/>